<accession>M2Z7J6</accession>
<gene>
    <name evidence="1" type="ORF">H074_22184</name>
</gene>
<protein>
    <recommendedName>
        <fullName evidence="3">DUF3558 domain-containing protein</fullName>
    </recommendedName>
</protein>
<keyword evidence="2" id="KW-1185">Reference proteome</keyword>
<dbReference type="InterPro" id="IPR024520">
    <property type="entry name" value="DUF3558"/>
</dbReference>
<sequence>MLDGSPCDSALTTQQLETFLGEPSPGKPSTDALGTACDWHSTTGSGAGFSIGYQTKSDQGISLSFQSVKPKADRWLVLDPIDGYPAIGYANNVGAPKPDDKLACVVVVGISDQLAYSVSLTLGDKAYREGKDSCDAGRSVAAEVLKNLKGRA</sequence>
<comment type="caution">
    <text evidence="1">The sequence shown here is derived from an EMBL/GenBank/DDBJ whole genome shotgun (WGS) entry which is preliminary data.</text>
</comment>
<evidence type="ECO:0000313" key="2">
    <source>
        <dbReference type="Proteomes" id="UP000054226"/>
    </source>
</evidence>
<reference evidence="1 2" key="1">
    <citation type="journal article" date="2013" name="Genome Announc.">
        <title>Draft Genome Sequence of Amycolatopsis decaplanina Strain DSM 44594T.</title>
        <authorList>
            <person name="Kaur N."/>
            <person name="Kumar S."/>
            <person name="Bala M."/>
            <person name="Raghava G.P."/>
            <person name="Mayilraj S."/>
        </authorList>
    </citation>
    <scope>NUCLEOTIDE SEQUENCE [LARGE SCALE GENOMIC DNA]</scope>
    <source>
        <strain evidence="1 2">DSM 44594</strain>
    </source>
</reference>
<dbReference type="AlphaFoldDB" id="M2Z7J6"/>
<dbReference type="Proteomes" id="UP000054226">
    <property type="component" value="Unassembled WGS sequence"/>
</dbReference>
<evidence type="ECO:0008006" key="3">
    <source>
        <dbReference type="Google" id="ProtNLM"/>
    </source>
</evidence>
<dbReference type="EMBL" id="AOHO01000063">
    <property type="protein sequence ID" value="EME56624.1"/>
    <property type="molecule type" value="Genomic_DNA"/>
</dbReference>
<dbReference type="PATRIC" id="fig|1284240.4.peg.4503"/>
<name>M2Z7J6_9PSEU</name>
<evidence type="ECO:0000313" key="1">
    <source>
        <dbReference type="EMBL" id="EME56624.1"/>
    </source>
</evidence>
<proteinExistence type="predicted"/>
<organism evidence="1 2">
    <name type="scientific">Amycolatopsis decaplanina DSM 44594</name>
    <dbReference type="NCBI Taxonomy" id="1284240"/>
    <lineage>
        <taxon>Bacteria</taxon>
        <taxon>Bacillati</taxon>
        <taxon>Actinomycetota</taxon>
        <taxon>Actinomycetes</taxon>
        <taxon>Pseudonocardiales</taxon>
        <taxon>Pseudonocardiaceae</taxon>
        <taxon>Amycolatopsis</taxon>
    </lineage>
</organism>
<dbReference type="Pfam" id="PF12079">
    <property type="entry name" value="DUF3558"/>
    <property type="match status" value="1"/>
</dbReference>